<evidence type="ECO:0000313" key="10">
    <source>
        <dbReference type="EMBL" id="KIH66854.1"/>
    </source>
</evidence>
<feature type="transmembrane region" description="Helical" evidence="7">
    <location>
        <begin position="149"/>
        <end position="169"/>
    </location>
</feature>
<dbReference type="PANTHER" id="PTHR43394:SF1">
    <property type="entry name" value="ATP-BINDING CASSETTE SUB-FAMILY B MEMBER 10, MITOCHONDRIAL"/>
    <property type="match status" value="1"/>
</dbReference>
<dbReference type="InterPro" id="IPR036640">
    <property type="entry name" value="ABC1_TM_sf"/>
</dbReference>
<dbReference type="FunFam" id="3.40.50.300:FF:002283">
    <property type="entry name" value="p-GlycoProtein related"/>
    <property type="match status" value="1"/>
</dbReference>
<keyword evidence="2 7" id="KW-0812">Transmembrane</keyword>
<dbReference type="SUPFAM" id="SSF52540">
    <property type="entry name" value="P-loop containing nucleoside triphosphate hydrolases"/>
    <property type="match status" value="2"/>
</dbReference>
<dbReference type="GO" id="GO:0090374">
    <property type="term" value="P:oligopeptide export from mitochondrion"/>
    <property type="evidence" value="ECO:0007669"/>
    <property type="project" value="TreeGrafter"/>
</dbReference>
<evidence type="ECO:0000256" key="1">
    <source>
        <dbReference type="ARBA" id="ARBA00004141"/>
    </source>
</evidence>
<dbReference type="Pfam" id="PF00664">
    <property type="entry name" value="ABC_membrane"/>
    <property type="match status" value="2"/>
</dbReference>
<keyword evidence="4 10" id="KW-0067">ATP-binding</keyword>
<feature type="domain" description="ABC transmembrane type-1" evidence="9">
    <location>
        <begin position="688"/>
        <end position="925"/>
    </location>
</feature>
<dbReference type="Proteomes" id="UP000054047">
    <property type="component" value="Unassembled WGS sequence"/>
</dbReference>
<proteinExistence type="predicted"/>
<evidence type="ECO:0000256" key="2">
    <source>
        <dbReference type="ARBA" id="ARBA00022692"/>
    </source>
</evidence>
<feature type="domain" description="ABC transporter" evidence="8">
    <location>
        <begin position="431"/>
        <end position="629"/>
    </location>
</feature>
<dbReference type="Gene3D" id="3.40.50.300">
    <property type="entry name" value="P-loop containing nucleotide triphosphate hydrolases"/>
    <property type="match status" value="2"/>
</dbReference>
<dbReference type="InterPro" id="IPR003593">
    <property type="entry name" value="AAA+_ATPase"/>
</dbReference>
<feature type="transmembrane region" description="Helical" evidence="7">
    <location>
        <begin position="230"/>
        <end position="252"/>
    </location>
</feature>
<evidence type="ECO:0000256" key="3">
    <source>
        <dbReference type="ARBA" id="ARBA00022741"/>
    </source>
</evidence>
<evidence type="ECO:0000256" key="7">
    <source>
        <dbReference type="SAM" id="Phobius"/>
    </source>
</evidence>
<keyword evidence="5 7" id="KW-1133">Transmembrane helix</keyword>
<feature type="transmembrane region" description="Helical" evidence="7">
    <location>
        <begin position="366"/>
        <end position="385"/>
    </location>
</feature>
<dbReference type="PANTHER" id="PTHR43394">
    <property type="entry name" value="ATP-DEPENDENT PERMEASE MDL1, MITOCHONDRIAL"/>
    <property type="match status" value="1"/>
</dbReference>
<evidence type="ECO:0000313" key="11">
    <source>
        <dbReference type="Proteomes" id="UP000054047"/>
    </source>
</evidence>
<dbReference type="GO" id="GO:0016887">
    <property type="term" value="F:ATP hydrolysis activity"/>
    <property type="evidence" value="ECO:0007669"/>
    <property type="project" value="InterPro"/>
</dbReference>
<dbReference type="SMART" id="SM00382">
    <property type="entry name" value="AAA"/>
    <property type="match status" value="2"/>
</dbReference>
<feature type="domain" description="ABC transporter" evidence="8">
    <location>
        <begin position="957"/>
        <end position="1193"/>
    </location>
</feature>
<sequence>MSTDTLKLSRIPGRTVRQSKSCAGGHTIKHMMEDVSADSKQSTMKKSPKSIVTLILDILLCRGEMESKEKLEVEPISLKELVLLNFLFISFPNMRFATPLDTFYLTVGTVCALMGGAIQPFVLILGGWITTVYLQPEEKVGNDKFWNDVMFYVVWMGIAGVGALVTSFLQSFFLQRGCVNVVDTIRKEYLAAVLRQDAAWFDENPSGVITSQLNNNIARIQDGMGDKLGLLVRGFSMFFSSVIICCVISWQITLISLTMGPISAMTLALLGKVNAVSLGKALRSLTAAASICEESVMNVKSVQSCNGQQHMIQKYSDALRRSLKYAVRGHFWMGFFEGLSFFQIYVIIGLALWFGCYGYYHGLVDHRGDVLLCVNTISLTAYYLGMLGPHMMALLKARVSAAVIYHTIDRIPEGDPRKTSASKKEITAGHVVFDNVGFTYPTRDKSVLNGLSWEARAGETIALVGPSGCANRDRPARTTTLQWYCQREHFSESEDIDEQKIRMAADIANATGFIKQLQNGFDTFLGPGGVTLSGGQKQRIAIARAIVTDPCLLFLDEATSALDVNSEKIVQAALEKAAKGRTTITIAHRLSTIQNVGRIFVLEQGKVVEVGSHSELMDKNGIYAKLIKAQQFEEVVVSNNTTEKDSDLAMEVGKDGTSLISKKSRAGSQPSLCNLGTGSMPHEYRTFFFSGWLGERVMDRLKVRLLRTLLHRPMAYFDSKETSPASCVAAISQHSPNALAALDYRLMTNVSNIFASLIGVCIAYAFSWHLGILGTVLSLSLLTMALLNIRISHKCHEKRDREDASAELAVEIVERARTIQLAAVENCFLQKYCRQRLAAAQFDRRIFCTYPEDDPGIQIGLVEAINFAITQSFVFFCDLSCYVLGTHLIYIGLYSTERVFFAFLGAQFSGWSIMYSAPYFPELVKADGSARVLFEILDDQSTQTYESGSKPLITGNVKLNNVRFSYPSRPNLNVVNGLSLTAAHGESIAIVGPSGCGKSTVISLLQRFYDTQHGSVCIDDKNISDINVRHLRSKLTLVGQEPVLFKGSILENVLLGADDCTREDAIAACRMANAAKFIEMLPEAYETDVGEKGQALSGGQKQRIAIARALVRKPQILLLDEATSALDTQNEQVVQQALNEAKVGRTTIIIAHRLSSIQHCDRIFYIENGRVVESGTHTSLVEMKGKYARLVRTQDLSQ</sequence>
<evidence type="ECO:0000259" key="8">
    <source>
        <dbReference type="PROSITE" id="PS50893"/>
    </source>
</evidence>
<dbReference type="InterPro" id="IPR011527">
    <property type="entry name" value="ABC1_TM_dom"/>
</dbReference>
<dbReference type="GO" id="GO:0005743">
    <property type="term" value="C:mitochondrial inner membrane"/>
    <property type="evidence" value="ECO:0007669"/>
    <property type="project" value="TreeGrafter"/>
</dbReference>
<evidence type="ECO:0000256" key="5">
    <source>
        <dbReference type="ARBA" id="ARBA00022989"/>
    </source>
</evidence>
<dbReference type="SUPFAM" id="SSF90123">
    <property type="entry name" value="ABC transporter transmembrane region"/>
    <property type="match status" value="2"/>
</dbReference>
<keyword evidence="6 7" id="KW-0472">Membrane</keyword>
<dbReference type="CDD" id="cd18577">
    <property type="entry name" value="ABC_6TM_Pgp_ABCB1_D1_like"/>
    <property type="match status" value="1"/>
</dbReference>
<feature type="transmembrane region" description="Helical" evidence="7">
    <location>
        <begin position="873"/>
        <end position="893"/>
    </location>
</feature>
<dbReference type="InterPro" id="IPR027417">
    <property type="entry name" value="P-loop_NTPase"/>
</dbReference>
<dbReference type="PROSITE" id="PS00211">
    <property type="entry name" value="ABC_TRANSPORTER_1"/>
    <property type="match status" value="2"/>
</dbReference>
<comment type="subcellular location">
    <subcellularLocation>
        <location evidence="1">Membrane</location>
        <topology evidence="1">Multi-pass membrane protein</topology>
    </subcellularLocation>
</comment>
<dbReference type="PROSITE" id="PS50893">
    <property type="entry name" value="ABC_TRANSPORTER_2"/>
    <property type="match status" value="2"/>
</dbReference>
<keyword evidence="3" id="KW-0547">Nucleotide-binding</keyword>
<evidence type="ECO:0000259" key="9">
    <source>
        <dbReference type="PROSITE" id="PS50929"/>
    </source>
</evidence>
<name>A0A0C2H5Q6_9BILA</name>
<dbReference type="CDD" id="cd03249">
    <property type="entry name" value="ABC_MTABC3_MDL1_MDL2"/>
    <property type="match status" value="1"/>
</dbReference>
<dbReference type="InterPro" id="IPR039421">
    <property type="entry name" value="Type_1_exporter"/>
</dbReference>
<dbReference type="OrthoDB" id="6500128at2759"/>
<evidence type="ECO:0000256" key="6">
    <source>
        <dbReference type="ARBA" id="ARBA00023136"/>
    </source>
</evidence>
<gene>
    <name evidence="10" type="ORF">ANCDUO_02817</name>
</gene>
<dbReference type="EMBL" id="KN726935">
    <property type="protein sequence ID" value="KIH66854.1"/>
    <property type="molecule type" value="Genomic_DNA"/>
</dbReference>
<reference evidence="10 11" key="1">
    <citation type="submission" date="2013-12" db="EMBL/GenBank/DDBJ databases">
        <title>Draft genome of the parsitic nematode Ancylostoma duodenale.</title>
        <authorList>
            <person name="Mitreva M."/>
        </authorList>
    </citation>
    <scope>NUCLEOTIDE SEQUENCE [LARGE SCALE GENOMIC DNA]</scope>
    <source>
        <strain evidence="10 11">Zhejiang</strain>
    </source>
</reference>
<dbReference type="InterPro" id="IPR003439">
    <property type="entry name" value="ABC_transporter-like_ATP-bd"/>
</dbReference>
<protein>
    <submittedName>
        <fullName evidence="10">ABC transporter, ATP-binding protein</fullName>
    </submittedName>
</protein>
<dbReference type="PROSITE" id="PS50929">
    <property type="entry name" value="ABC_TM1F"/>
    <property type="match status" value="2"/>
</dbReference>
<organism evidence="10 11">
    <name type="scientific">Ancylostoma duodenale</name>
    <dbReference type="NCBI Taxonomy" id="51022"/>
    <lineage>
        <taxon>Eukaryota</taxon>
        <taxon>Metazoa</taxon>
        <taxon>Ecdysozoa</taxon>
        <taxon>Nematoda</taxon>
        <taxon>Chromadorea</taxon>
        <taxon>Rhabditida</taxon>
        <taxon>Rhabditina</taxon>
        <taxon>Rhabditomorpha</taxon>
        <taxon>Strongyloidea</taxon>
        <taxon>Ancylostomatidae</taxon>
        <taxon>Ancylostomatinae</taxon>
        <taxon>Ancylostoma</taxon>
    </lineage>
</organism>
<dbReference type="Gene3D" id="1.20.1560.10">
    <property type="entry name" value="ABC transporter type 1, transmembrane domain"/>
    <property type="match status" value="2"/>
</dbReference>
<feature type="domain" description="ABC transmembrane type-1" evidence="9">
    <location>
        <begin position="107"/>
        <end position="396"/>
    </location>
</feature>
<feature type="transmembrane region" description="Helical" evidence="7">
    <location>
        <begin position="103"/>
        <end position="129"/>
    </location>
</feature>
<feature type="transmembrane region" description="Helical" evidence="7">
    <location>
        <begin position="331"/>
        <end position="360"/>
    </location>
</feature>
<accession>A0A0C2H5Q6</accession>
<dbReference type="AlphaFoldDB" id="A0A0C2H5Q6"/>
<keyword evidence="11" id="KW-1185">Reference proteome</keyword>
<dbReference type="GO" id="GO:0015421">
    <property type="term" value="F:ABC-type oligopeptide transporter activity"/>
    <property type="evidence" value="ECO:0007669"/>
    <property type="project" value="TreeGrafter"/>
</dbReference>
<dbReference type="Pfam" id="PF00005">
    <property type="entry name" value="ABC_tran"/>
    <property type="match status" value="2"/>
</dbReference>
<feature type="transmembrane region" description="Helical" evidence="7">
    <location>
        <begin position="772"/>
        <end position="791"/>
    </location>
</feature>
<dbReference type="GO" id="GO:0005524">
    <property type="term" value="F:ATP binding"/>
    <property type="evidence" value="ECO:0007669"/>
    <property type="project" value="UniProtKB-KW"/>
</dbReference>
<evidence type="ECO:0000256" key="4">
    <source>
        <dbReference type="ARBA" id="ARBA00022840"/>
    </source>
</evidence>
<dbReference type="InterPro" id="IPR017871">
    <property type="entry name" value="ABC_transporter-like_CS"/>
</dbReference>